<accession>A0A0E9VPR7</accession>
<proteinExistence type="predicted"/>
<organism evidence="1">
    <name type="scientific">Anguilla anguilla</name>
    <name type="common">European freshwater eel</name>
    <name type="synonym">Muraena anguilla</name>
    <dbReference type="NCBI Taxonomy" id="7936"/>
    <lineage>
        <taxon>Eukaryota</taxon>
        <taxon>Metazoa</taxon>
        <taxon>Chordata</taxon>
        <taxon>Craniata</taxon>
        <taxon>Vertebrata</taxon>
        <taxon>Euteleostomi</taxon>
        <taxon>Actinopterygii</taxon>
        <taxon>Neopterygii</taxon>
        <taxon>Teleostei</taxon>
        <taxon>Anguilliformes</taxon>
        <taxon>Anguillidae</taxon>
        <taxon>Anguilla</taxon>
    </lineage>
</organism>
<sequence length="28" mass="3313">MYQNVSYLMYQNRMVDSQLSGYNSAVIH</sequence>
<protein>
    <submittedName>
        <fullName evidence="1">Uncharacterized protein</fullName>
    </submittedName>
</protein>
<dbReference type="AlphaFoldDB" id="A0A0E9VPR7"/>
<reference evidence="1" key="2">
    <citation type="journal article" date="2015" name="Fish Shellfish Immunol.">
        <title>Early steps in the European eel (Anguilla anguilla)-Vibrio vulnificus interaction in the gills: Role of the RtxA13 toxin.</title>
        <authorList>
            <person name="Callol A."/>
            <person name="Pajuelo D."/>
            <person name="Ebbesson L."/>
            <person name="Teles M."/>
            <person name="MacKenzie S."/>
            <person name="Amaro C."/>
        </authorList>
    </citation>
    <scope>NUCLEOTIDE SEQUENCE</scope>
</reference>
<evidence type="ECO:0000313" key="1">
    <source>
        <dbReference type="EMBL" id="JAH80031.1"/>
    </source>
</evidence>
<name>A0A0E9VPR7_ANGAN</name>
<reference evidence="1" key="1">
    <citation type="submission" date="2014-11" db="EMBL/GenBank/DDBJ databases">
        <authorList>
            <person name="Amaro Gonzalez C."/>
        </authorList>
    </citation>
    <scope>NUCLEOTIDE SEQUENCE</scope>
</reference>
<dbReference type="EMBL" id="GBXM01028546">
    <property type="protein sequence ID" value="JAH80031.1"/>
    <property type="molecule type" value="Transcribed_RNA"/>
</dbReference>